<organism evidence="1 2">
    <name type="scientific">Macropodid alphaherpesvirus 1</name>
    <dbReference type="NCBI Taxonomy" id="137443"/>
    <lineage>
        <taxon>Viruses</taxon>
        <taxon>Duplodnaviria</taxon>
        <taxon>Heunggongvirae</taxon>
        <taxon>Peploviricota</taxon>
        <taxon>Herviviricetes</taxon>
        <taxon>Herpesvirales</taxon>
        <taxon>Orthoherpesviridae</taxon>
        <taxon>Alphaherpesvirinae</taxon>
        <taxon>Simplexvirus</taxon>
        <taxon>Simplexvirus macropodidalpha1</taxon>
    </lineage>
</organism>
<proteinExistence type="predicted"/>
<accession>A0A120HUJ3</accession>
<keyword evidence="2" id="KW-1185">Reference proteome</keyword>
<dbReference type="EMBL" id="KT594769">
    <property type="protein sequence ID" value="AMB17064.1"/>
    <property type="molecule type" value="Genomic_DNA"/>
</dbReference>
<reference evidence="1 2" key="1">
    <citation type="journal article" date="2016" name="BMC Genomics">
        <title>The first genome sequence of a metatherian herpesvirus: Macropodid herpesvirus 1.</title>
        <authorList>
            <person name="Vaz P.K."/>
            <person name="Mahony T.J."/>
            <person name="Hartley C.A."/>
            <person name="Fowler E.V."/>
            <person name="Ficorilli N."/>
            <person name="Lee S.W."/>
            <person name="Gilkerson J.R."/>
            <person name="Browning G.F."/>
            <person name="Devlin J.M."/>
        </authorList>
    </citation>
    <scope>NUCLEOTIDE SEQUENCE [LARGE SCALE GENOMIC DNA]</scope>
    <source>
        <strain evidence="1">MaHV1.3076/08</strain>
    </source>
</reference>
<gene>
    <name evidence="1" type="primary">UL49A</name>
</gene>
<dbReference type="Proteomes" id="UP000169848">
    <property type="component" value="Segment"/>
</dbReference>
<evidence type="ECO:0000313" key="1">
    <source>
        <dbReference type="EMBL" id="AMB17064.1"/>
    </source>
</evidence>
<dbReference type="KEGG" id="vg:26828097"/>
<protein>
    <submittedName>
        <fullName evidence="1">Glycoprotein N</fullName>
    </submittedName>
</protein>
<dbReference type="GeneID" id="26828097"/>
<name>A0A120HUJ3_9ALPH</name>
<dbReference type="RefSeq" id="YP_009227282.1">
    <property type="nucleotide sequence ID" value="NC_029132.1"/>
</dbReference>
<evidence type="ECO:0000313" key="2">
    <source>
        <dbReference type="Proteomes" id="UP000169848"/>
    </source>
</evidence>
<sequence>MDMECVAAGDLHSCDGSGDAVVLGHAMRWLQFTFEHGVMGSVAFLCWVAFSGRVLNVIPISGGAEGVCSLRGQTKSHITHVYPGPFTIWGRYPRLSFIERSRFPTIH</sequence>